<dbReference type="GO" id="GO:0009252">
    <property type="term" value="P:peptidoglycan biosynthetic process"/>
    <property type="evidence" value="ECO:0007669"/>
    <property type="project" value="UniProtKB-KW"/>
</dbReference>
<evidence type="ECO:0000256" key="1">
    <source>
        <dbReference type="ARBA" id="ARBA00004141"/>
    </source>
</evidence>
<dbReference type="InterPro" id="IPR011923">
    <property type="entry name" value="RodA/MrdB"/>
</dbReference>
<dbReference type="NCBIfam" id="TIGR02210">
    <property type="entry name" value="rodA_shape"/>
    <property type="match status" value="1"/>
</dbReference>
<feature type="transmembrane region" description="Helical" evidence="11">
    <location>
        <begin position="77"/>
        <end position="96"/>
    </location>
</feature>
<dbReference type="GO" id="GO:0051301">
    <property type="term" value="P:cell division"/>
    <property type="evidence" value="ECO:0007669"/>
    <property type="project" value="InterPro"/>
</dbReference>
<feature type="transmembrane region" description="Helical" evidence="11">
    <location>
        <begin position="45"/>
        <end position="65"/>
    </location>
</feature>
<sequence length="368" mass="40791">MDSYWKFWKNADKLLLAIAASFAIVSILIITSISLKNGQLALRDIIVQSVAYGLGFFAMAAMVILDYRKFEELSIILYIGSILFLLSVYIPGLGIVSNGARSWIDVGFTTLQPSEFVKIPFTILMANYFSHRQAELYRLRGVLRSALYAAPFILIVVKEDLGSAAVYCFIWVFMIFFAGIDRKMFFRFAFLFLLSLPIAYRFMAAYQKQRIDAFLHPDNLSLPGNYQVWNSKVAIGSGGFSGKGLFSGTQKELDFLPVQKSDFIFSVIAEELGFLGGSLVIILFALLLWRTAKIVYESADRYGALLAIGFLGMFLFQVFENIAMTMGIMPVTGVTLPFISYGGSSVLAGMMALGLIISVGIRGRSTGL</sequence>
<evidence type="ECO:0000256" key="11">
    <source>
        <dbReference type="SAM" id="Phobius"/>
    </source>
</evidence>
<keyword evidence="13" id="KW-1185">Reference proteome</keyword>
<evidence type="ECO:0000256" key="10">
    <source>
        <dbReference type="ARBA" id="ARBA00023316"/>
    </source>
</evidence>
<name>A0A923NN58_9FIRM</name>
<accession>A0A923NN58</accession>
<keyword evidence="2" id="KW-1003">Cell membrane</keyword>
<evidence type="ECO:0000256" key="9">
    <source>
        <dbReference type="ARBA" id="ARBA00023136"/>
    </source>
</evidence>
<dbReference type="Pfam" id="PF01098">
    <property type="entry name" value="FTSW_RODA_SPOVE"/>
    <property type="match status" value="1"/>
</dbReference>
<keyword evidence="8 11" id="KW-1133">Transmembrane helix</keyword>
<evidence type="ECO:0000256" key="5">
    <source>
        <dbReference type="ARBA" id="ARBA00022692"/>
    </source>
</evidence>
<dbReference type="Proteomes" id="UP000602647">
    <property type="component" value="Unassembled WGS sequence"/>
</dbReference>
<dbReference type="GO" id="GO:0008360">
    <property type="term" value="P:regulation of cell shape"/>
    <property type="evidence" value="ECO:0007669"/>
    <property type="project" value="UniProtKB-KW"/>
</dbReference>
<feature type="transmembrane region" description="Helical" evidence="11">
    <location>
        <begin position="14"/>
        <end position="33"/>
    </location>
</feature>
<keyword evidence="3" id="KW-0328">Glycosyltransferase</keyword>
<dbReference type="PROSITE" id="PS00428">
    <property type="entry name" value="FTSW_RODA_SPOVE"/>
    <property type="match status" value="1"/>
</dbReference>
<feature type="transmembrane region" description="Helical" evidence="11">
    <location>
        <begin position="263"/>
        <end position="289"/>
    </location>
</feature>
<dbReference type="PANTHER" id="PTHR30474:SF1">
    <property type="entry name" value="PEPTIDOGLYCAN GLYCOSYLTRANSFERASE MRDB"/>
    <property type="match status" value="1"/>
</dbReference>
<evidence type="ECO:0000256" key="6">
    <source>
        <dbReference type="ARBA" id="ARBA00022960"/>
    </source>
</evidence>
<dbReference type="GO" id="GO:0005886">
    <property type="term" value="C:plasma membrane"/>
    <property type="evidence" value="ECO:0007669"/>
    <property type="project" value="TreeGrafter"/>
</dbReference>
<keyword evidence="9 11" id="KW-0472">Membrane</keyword>
<evidence type="ECO:0000256" key="7">
    <source>
        <dbReference type="ARBA" id="ARBA00022984"/>
    </source>
</evidence>
<feature type="transmembrane region" description="Helical" evidence="11">
    <location>
        <begin position="301"/>
        <end position="319"/>
    </location>
</feature>
<proteinExistence type="predicted"/>
<keyword evidence="4" id="KW-0808">Transferase</keyword>
<keyword evidence="6" id="KW-0133">Cell shape</keyword>
<dbReference type="RefSeq" id="WP_187302749.1">
    <property type="nucleotide sequence ID" value="NZ_CBCTON010000007.1"/>
</dbReference>
<evidence type="ECO:0000256" key="8">
    <source>
        <dbReference type="ARBA" id="ARBA00022989"/>
    </source>
</evidence>
<evidence type="ECO:0000313" key="12">
    <source>
        <dbReference type="EMBL" id="MBC6679640.1"/>
    </source>
</evidence>
<gene>
    <name evidence="12" type="primary">rodA</name>
    <name evidence="12" type="ORF">H9L42_07355</name>
</gene>
<dbReference type="InterPro" id="IPR001182">
    <property type="entry name" value="FtsW/RodA"/>
</dbReference>
<keyword evidence="10" id="KW-0961">Cell wall biogenesis/degradation</keyword>
<dbReference type="AlphaFoldDB" id="A0A923NN58"/>
<reference evidence="12" key="1">
    <citation type="submission" date="2020-08" db="EMBL/GenBank/DDBJ databases">
        <title>Genome public.</title>
        <authorList>
            <person name="Liu C."/>
            <person name="Sun Q."/>
        </authorList>
    </citation>
    <scope>NUCLEOTIDE SEQUENCE</scope>
    <source>
        <strain evidence="12">BX12</strain>
    </source>
</reference>
<keyword evidence="5 11" id="KW-0812">Transmembrane</keyword>
<protein>
    <submittedName>
        <fullName evidence="12">Rod shape-determining protein RodA</fullName>
    </submittedName>
</protein>
<feature type="transmembrane region" description="Helical" evidence="11">
    <location>
        <begin position="188"/>
        <end position="206"/>
    </location>
</feature>
<evidence type="ECO:0000313" key="13">
    <source>
        <dbReference type="Proteomes" id="UP000602647"/>
    </source>
</evidence>
<comment type="subcellular location">
    <subcellularLocation>
        <location evidence="1">Membrane</location>
        <topology evidence="1">Multi-pass membrane protein</topology>
    </subcellularLocation>
</comment>
<dbReference type="GO" id="GO:0032153">
    <property type="term" value="C:cell division site"/>
    <property type="evidence" value="ECO:0007669"/>
    <property type="project" value="TreeGrafter"/>
</dbReference>
<dbReference type="GO" id="GO:0015648">
    <property type="term" value="F:lipid-linked peptidoglycan transporter activity"/>
    <property type="evidence" value="ECO:0007669"/>
    <property type="project" value="TreeGrafter"/>
</dbReference>
<evidence type="ECO:0000256" key="2">
    <source>
        <dbReference type="ARBA" id="ARBA00022475"/>
    </source>
</evidence>
<dbReference type="PANTHER" id="PTHR30474">
    <property type="entry name" value="CELL CYCLE PROTEIN"/>
    <property type="match status" value="1"/>
</dbReference>
<evidence type="ECO:0000256" key="3">
    <source>
        <dbReference type="ARBA" id="ARBA00022676"/>
    </source>
</evidence>
<dbReference type="GO" id="GO:0016757">
    <property type="term" value="F:glycosyltransferase activity"/>
    <property type="evidence" value="ECO:0007669"/>
    <property type="project" value="UniProtKB-KW"/>
</dbReference>
<dbReference type="GO" id="GO:0071555">
    <property type="term" value="P:cell wall organization"/>
    <property type="evidence" value="ECO:0007669"/>
    <property type="project" value="UniProtKB-KW"/>
</dbReference>
<organism evidence="12 13">
    <name type="scientific">Zhenpiania hominis</name>
    <dbReference type="NCBI Taxonomy" id="2763644"/>
    <lineage>
        <taxon>Bacteria</taxon>
        <taxon>Bacillati</taxon>
        <taxon>Bacillota</taxon>
        <taxon>Clostridia</taxon>
        <taxon>Peptostreptococcales</taxon>
        <taxon>Anaerovoracaceae</taxon>
        <taxon>Zhenpiania</taxon>
    </lineage>
</organism>
<comment type="caution">
    <text evidence="12">The sequence shown here is derived from an EMBL/GenBank/DDBJ whole genome shotgun (WGS) entry which is preliminary data.</text>
</comment>
<feature type="transmembrane region" description="Helical" evidence="11">
    <location>
        <begin position="164"/>
        <end position="181"/>
    </location>
</feature>
<dbReference type="EMBL" id="JACRYT010000006">
    <property type="protein sequence ID" value="MBC6679640.1"/>
    <property type="molecule type" value="Genomic_DNA"/>
</dbReference>
<dbReference type="InterPro" id="IPR018365">
    <property type="entry name" value="Cell_cycle_FtsW-rel_CS"/>
</dbReference>
<feature type="transmembrane region" description="Helical" evidence="11">
    <location>
        <begin position="339"/>
        <end position="361"/>
    </location>
</feature>
<keyword evidence="7" id="KW-0573">Peptidoglycan synthesis</keyword>
<evidence type="ECO:0000256" key="4">
    <source>
        <dbReference type="ARBA" id="ARBA00022679"/>
    </source>
</evidence>